<evidence type="ECO:0000256" key="5">
    <source>
        <dbReference type="RuleBase" id="RU361168"/>
    </source>
</evidence>
<dbReference type="InterPro" id="IPR002241">
    <property type="entry name" value="Glyco_hydro_27"/>
</dbReference>
<dbReference type="PANTHER" id="PTHR11452:SF42">
    <property type="entry name" value="ALPHA-GALACTOSIDASE"/>
    <property type="match status" value="1"/>
</dbReference>
<dbReference type="InterPro" id="IPR041233">
    <property type="entry name" value="Melibiase_C"/>
</dbReference>
<dbReference type="Gene3D" id="2.60.40.1180">
    <property type="entry name" value="Golgi alpha-mannosidase II"/>
    <property type="match status" value="1"/>
</dbReference>
<feature type="signal peptide" evidence="6">
    <location>
        <begin position="1"/>
        <end position="22"/>
    </location>
</feature>
<evidence type="ECO:0000256" key="1">
    <source>
        <dbReference type="ARBA" id="ARBA00009743"/>
    </source>
</evidence>
<gene>
    <name evidence="8" type="ORF">G0Q07_02050</name>
</gene>
<dbReference type="SUPFAM" id="SSF51445">
    <property type="entry name" value="(Trans)glycosidases"/>
    <property type="match status" value="1"/>
</dbReference>
<reference evidence="8 9" key="1">
    <citation type="submission" date="2020-02" db="EMBL/GenBank/DDBJ databases">
        <title>Genome sequencing for Draconibacterium sp. strain M1.</title>
        <authorList>
            <person name="Park S.-J."/>
        </authorList>
    </citation>
    <scope>NUCLEOTIDE SEQUENCE [LARGE SCALE GENOMIC DNA]</scope>
    <source>
        <strain evidence="8 9">M1</strain>
    </source>
</reference>
<dbReference type="Proteomes" id="UP000474630">
    <property type="component" value="Chromosome"/>
</dbReference>
<feature type="chain" id="PRO_5025528803" description="Alpha-galactosidase" evidence="6">
    <location>
        <begin position="23"/>
        <end position="455"/>
    </location>
</feature>
<evidence type="ECO:0000313" key="8">
    <source>
        <dbReference type="EMBL" id="QIA06583.1"/>
    </source>
</evidence>
<dbReference type="KEGG" id="drc:G0Q07_02050"/>
<accession>A0A6C0RAU8</accession>
<dbReference type="InterPro" id="IPR013780">
    <property type="entry name" value="Glyco_hydro_b"/>
</dbReference>
<dbReference type="GO" id="GO:0005975">
    <property type="term" value="P:carbohydrate metabolic process"/>
    <property type="evidence" value="ECO:0007669"/>
    <property type="project" value="InterPro"/>
</dbReference>
<dbReference type="EC" id="3.2.1.22" evidence="5"/>
<dbReference type="InterPro" id="IPR017853">
    <property type="entry name" value="GH"/>
</dbReference>
<dbReference type="GO" id="GO:0004557">
    <property type="term" value="F:alpha-galactosidase activity"/>
    <property type="evidence" value="ECO:0007669"/>
    <property type="project" value="UniProtKB-EC"/>
</dbReference>
<comment type="catalytic activity">
    <reaction evidence="5">
        <text>Hydrolysis of terminal, non-reducing alpha-D-galactose residues in alpha-D-galactosides, including galactose oligosaccharides, galactomannans and galactolipids.</text>
        <dbReference type="EC" id="3.2.1.22"/>
    </reaction>
</comment>
<keyword evidence="5" id="KW-1015">Disulfide bond</keyword>
<evidence type="ECO:0000256" key="2">
    <source>
        <dbReference type="ARBA" id="ARBA00022729"/>
    </source>
</evidence>
<dbReference type="Pfam" id="PF17801">
    <property type="entry name" value="Melibiase_C"/>
    <property type="match status" value="1"/>
</dbReference>
<evidence type="ECO:0000256" key="6">
    <source>
        <dbReference type="SAM" id="SignalP"/>
    </source>
</evidence>
<dbReference type="SUPFAM" id="SSF51011">
    <property type="entry name" value="Glycosyl hydrolase domain"/>
    <property type="match status" value="1"/>
</dbReference>
<dbReference type="EMBL" id="CP048409">
    <property type="protein sequence ID" value="QIA06583.1"/>
    <property type="molecule type" value="Genomic_DNA"/>
</dbReference>
<keyword evidence="2 6" id="KW-0732">Signal</keyword>
<sequence length="455" mass="51542">MKNLKLLSVAILIALFACTNQKQPEAFAKGEFKNWAETPPMGWNSWDCYGPTVEEHEVKANADYMAENLKDYGWEYIVVDIRWFVENDKAGGYNQTDPRYVIDEYGRYQPAVNRFPSAANEKGFKKLADYVHGKGLKFGIHIMRGIPKVAVENKLPILGTDGITADQVYSTELQCPWLRDNYTIVADKPGAQEYYNSIMNMYAGWGVDFIKIDDLSRPYHQGEIELIRNAIDNCGRPIVLSTSPGATPITAADHVKEHANMWRMVDDVWDTWHHFDHLIKVCEQWYPHIAPGTWPDCDMIPLGRISIRGERGEERMTRLTPDEQYSLMTLFTIFKSPLMFGGDLPSNDAFTLSLLTNKEVLKMHHESTGVKQLFQDENKVAITSKNPKTGEVYLALFNISEGEDPLNVGVELSELGIDGECSVINMWSGENLGKFSGFIDQNLSAHESTLLKIQQ</sequence>
<keyword evidence="9" id="KW-1185">Reference proteome</keyword>
<organism evidence="8 9">
    <name type="scientific">Draconibacterium halophilum</name>
    <dbReference type="NCBI Taxonomy" id="2706887"/>
    <lineage>
        <taxon>Bacteria</taxon>
        <taxon>Pseudomonadati</taxon>
        <taxon>Bacteroidota</taxon>
        <taxon>Bacteroidia</taxon>
        <taxon>Marinilabiliales</taxon>
        <taxon>Prolixibacteraceae</taxon>
        <taxon>Draconibacterium</taxon>
    </lineage>
</organism>
<evidence type="ECO:0000259" key="7">
    <source>
        <dbReference type="Pfam" id="PF17801"/>
    </source>
</evidence>
<name>A0A6C0RAU8_9BACT</name>
<feature type="domain" description="Alpha galactosidase C-terminal" evidence="7">
    <location>
        <begin position="378"/>
        <end position="453"/>
    </location>
</feature>
<dbReference type="AlphaFoldDB" id="A0A6C0RAU8"/>
<dbReference type="CDD" id="cd14792">
    <property type="entry name" value="GH27"/>
    <property type="match status" value="1"/>
</dbReference>
<evidence type="ECO:0000256" key="3">
    <source>
        <dbReference type="ARBA" id="ARBA00022801"/>
    </source>
</evidence>
<dbReference type="Pfam" id="PF16499">
    <property type="entry name" value="Melibiase_2"/>
    <property type="match status" value="2"/>
</dbReference>
<protein>
    <recommendedName>
        <fullName evidence="5">Alpha-galactosidase</fullName>
        <ecNumber evidence="5">3.2.1.22</ecNumber>
    </recommendedName>
    <alternativeName>
        <fullName evidence="5">Melibiase</fullName>
    </alternativeName>
</protein>
<dbReference type="PRINTS" id="PR00740">
    <property type="entry name" value="GLHYDRLASE27"/>
</dbReference>
<proteinExistence type="inferred from homology"/>
<dbReference type="RefSeq" id="WP_163344514.1">
    <property type="nucleotide sequence ID" value="NZ_CP048409.1"/>
</dbReference>
<keyword evidence="4 5" id="KW-0326">Glycosidase</keyword>
<dbReference type="InterPro" id="IPR013785">
    <property type="entry name" value="Aldolase_TIM"/>
</dbReference>
<evidence type="ECO:0000313" key="9">
    <source>
        <dbReference type="Proteomes" id="UP000474630"/>
    </source>
</evidence>
<comment type="similarity">
    <text evidence="1 5">Belongs to the glycosyl hydrolase 27 family.</text>
</comment>
<dbReference type="PROSITE" id="PS51257">
    <property type="entry name" value="PROKAR_LIPOPROTEIN"/>
    <property type="match status" value="1"/>
</dbReference>
<dbReference type="Gene3D" id="3.20.20.70">
    <property type="entry name" value="Aldolase class I"/>
    <property type="match status" value="1"/>
</dbReference>
<dbReference type="PANTHER" id="PTHR11452">
    <property type="entry name" value="ALPHA-GALACTOSIDASE/ALPHA-N-ACETYLGALACTOSAMINIDASE"/>
    <property type="match status" value="1"/>
</dbReference>
<evidence type="ECO:0000256" key="4">
    <source>
        <dbReference type="ARBA" id="ARBA00023295"/>
    </source>
</evidence>
<keyword evidence="3 5" id="KW-0378">Hydrolase</keyword>